<proteinExistence type="predicted"/>
<dbReference type="OrthoDB" id="6366465at2"/>
<dbReference type="EMBL" id="CP017715">
    <property type="protein sequence ID" value="AOY90335.1"/>
    <property type="molecule type" value="Genomic_DNA"/>
</dbReference>
<evidence type="ECO:0000313" key="2">
    <source>
        <dbReference type="EMBL" id="AOY90335.1"/>
    </source>
</evidence>
<name>A0A1D9GS10_9GAMM</name>
<dbReference type="Pfam" id="PF24876">
    <property type="entry name" value="PA4575"/>
    <property type="match status" value="1"/>
</dbReference>
<gene>
    <name evidence="2" type="ORF">BKP64_16595</name>
</gene>
<evidence type="ECO:0000256" key="1">
    <source>
        <dbReference type="SAM" id="MobiDB-lite"/>
    </source>
</evidence>
<dbReference type="KEGG" id="msq:BKP64_16595"/>
<dbReference type="RefSeq" id="WP_070973737.1">
    <property type="nucleotide sequence ID" value="NZ_CP017715.1"/>
</dbReference>
<dbReference type="STRING" id="1874317.BKP64_16595"/>
<evidence type="ECO:0000313" key="3">
    <source>
        <dbReference type="Proteomes" id="UP000177445"/>
    </source>
</evidence>
<keyword evidence="3" id="KW-1185">Reference proteome</keyword>
<dbReference type="Proteomes" id="UP000177445">
    <property type="component" value="Chromosome"/>
</dbReference>
<dbReference type="AlphaFoldDB" id="A0A1D9GS10"/>
<protein>
    <submittedName>
        <fullName evidence="2">Uncharacterized protein</fullName>
    </submittedName>
</protein>
<accession>A0A1D9GS10</accession>
<dbReference type="InterPro" id="IPR056903">
    <property type="entry name" value="PA4575-like"/>
</dbReference>
<organism evidence="2 3">
    <name type="scientific">Marinobacter salinus</name>
    <dbReference type="NCBI Taxonomy" id="1874317"/>
    <lineage>
        <taxon>Bacteria</taxon>
        <taxon>Pseudomonadati</taxon>
        <taxon>Pseudomonadota</taxon>
        <taxon>Gammaproteobacteria</taxon>
        <taxon>Pseudomonadales</taxon>
        <taxon>Marinobacteraceae</taxon>
        <taxon>Marinobacter</taxon>
    </lineage>
</organism>
<feature type="region of interest" description="Disordered" evidence="1">
    <location>
        <begin position="101"/>
        <end position="123"/>
    </location>
</feature>
<reference evidence="2 3" key="1">
    <citation type="submission" date="2016-10" db="EMBL/GenBank/DDBJ databases">
        <title>Marinobacter salinus sp. nov., a moderately halophilic bacterium isolated from a tidal flat environment.</title>
        <authorList>
            <person name="Park S.-J."/>
        </authorList>
    </citation>
    <scope>NUCLEOTIDE SEQUENCE [LARGE SCALE GENOMIC DNA]</scope>
    <source>
        <strain evidence="2 3">Hb8</strain>
    </source>
</reference>
<sequence>MNLHYFHGRGPFKALVMVRGGYRLELFIKPVGEDAWALVALNGPDRGQPERQHCQGPWKTLARAESILRSTAGALMGNGYEPCPSDHVVWSVTAQRLARSISSDPAPGPYPEVLSPDQFDPLV</sequence>